<dbReference type="GO" id="GO:0038023">
    <property type="term" value="F:signaling receptor activity"/>
    <property type="evidence" value="ECO:0000318"/>
    <property type="project" value="GO_Central"/>
</dbReference>
<dbReference type="EMBL" id="DS469526">
    <property type="protein sequence ID" value="EDO46522.1"/>
    <property type="molecule type" value="Genomic_DNA"/>
</dbReference>
<protein>
    <recommendedName>
        <fullName evidence="5">Folate receptor-like domain-containing protein</fullName>
    </recommendedName>
</protein>
<evidence type="ECO:0000256" key="1">
    <source>
        <dbReference type="ARBA" id="ARBA00007932"/>
    </source>
</evidence>
<keyword evidence="2 4" id="KW-0732">Signal</keyword>
<reference evidence="6 7" key="1">
    <citation type="journal article" date="2007" name="Science">
        <title>Sea anemone genome reveals ancestral eumetazoan gene repertoire and genomic organization.</title>
        <authorList>
            <person name="Putnam N.H."/>
            <person name="Srivastava M."/>
            <person name="Hellsten U."/>
            <person name="Dirks B."/>
            <person name="Chapman J."/>
            <person name="Salamov A."/>
            <person name="Terry A."/>
            <person name="Shapiro H."/>
            <person name="Lindquist E."/>
            <person name="Kapitonov V.V."/>
            <person name="Jurka J."/>
            <person name="Genikhovich G."/>
            <person name="Grigoriev I.V."/>
            <person name="Lucas S.M."/>
            <person name="Steele R.E."/>
            <person name="Finnerty J.R."/>
            <person name="Technau U."/>
            <person name="Martindale M.Q."/>
            <person name="Rokhsar D.S."/>
        </authorList>
    </citation>
    <scope>NUCLEOTIDE SEQUENCE [LARGE SCALE GENOMIC DNA]</scope>
    <source>
        <strain evidence="7">CH2 X CH6</strain>
    </source>
</reference>
<evidence type="ECO:0000256" key="4">
    <source>
        <dbReference type="SAM" id="SignalP"/>
    </source>
</evidence>
<accession>A7RPJ5</accession>
<dbReference type="PANTHER" id="PTHR10517">
    <property type="entry name" value="FOLATE RECEPTOR"/>
    <property type="match status" value="1"/>
</dbReference>
<feature type="chain" id="PRO_5002714421" description="Folate receptor-like domain-containing protein" evidence="4">
    <location>
        <begin position="25"/>
        <end position="190"/>
    </location>
</feature>
<dbReference type="GO" id="GO:0009897">
    <property type="term" value="C:external side of plasma membrane"/>
    <property type="evidence" value="ECO:0000318"/>
    <property type="project" value="GO_Central"/>
</dbReference>
<dbReference type="eggNOG" id="ENOG502S69D">
    <property type="taxonomic scope" value="Eukaryota"/>
</dbReference>
<dbReference type="Pfam" id="PF03024">
    <property type="entry name" value="Folate_rec"/>
    <property type="match status" value="1"/>
</dbReference>
<dbReference type="InterPro" id="IPR018143">
    <property type="entry name" value="Folate_rcpt-like"/>
</dbReference>
<feature type="domain" description="Folate receptor-like" evidence="5">
    <location>
        <begin position="38"/>
        <end position="168"/>
    </location>
</feature>
<dbReference type="AlphaFoldDB" id="A7RPJ5"/>
<dbReference type="PANTHER" id="PTHR10517:SF28">
    <property type="entry name" value="COILIN"/>
    <property type="match status" value="1"/>
</dbReference>
<comment type="similarity">
    <text evidence="1">Belongs to the folate receptor family.</text>
</comment>
<sequence>MACMCRVLLLWTLVNASFLALSEGQQIIRASQCTYYGSGRVPEEAYSLSNCTWFRERSCCRHTEVTSVFKGMMALNEASQDCRNHMNYLMCYFCSPEQERWYKNSRLHVCESLCDAVYEKCKDSSFQGKEIGAEYSNGKEFCEAQFFHVVNSKDQECFDFDSGLFGTASCLSTSSTVYVAVSLICLKYWL</sequence>
<dbReference type="HOGENOM" id="CLU_1429604_0_0_1"/>
<dbReference type="STRING" id="45351.A7RPJ5"/>
<name>A7RPJ5_NEMVE</name>
<dbReference type="OMA" id="LSNCTWY"/>
<evidence type="ECO:0000313" key="6">
    <source>
        <dbReference type="EMBL" id="EDO46522.1"/>
    </source>
</evidence>
<evidence type="ECO:0000256" key="3">
    <source>
        <dbReference type="ARBA" id="ARBA00023157"/>
    </source>
</evidence>
<evidence type="ECO:0000313" key="7">
    <source>
        <dbReference type="Proteomes" id="UP000001593"/>
    </source>
</evidence>
<dbReference type="Proteomes" id="UP000001593">
    <property type="component" value="Unassembled WGS sequence"/>
</dbReference>
<feature type="signal peptide" evidence="4">
    <location>
        <begin position="1"/>
        <end position="24"/>
    </location>
</feature>
<dbReference type="OrthoDB" id="5982264at2759"/>
<dbReference type="KEGG" id="nve:5518656"/>
<organism evidence="6 7">
    <name type="scientific">Nematostella vectensis</name>
    <name type="common">Starlet sea anemone</name>
    <dbReference type="NCBI Taxonomy" id="45351"/>
    <lineage>
        <taxon>Eukaryota</taxon>
        <taxon>Metazoa</taxon>
        <taxon>Cnidaria</taxon>
        <taxon>Anthozoa</taxon>
        <taxon>Hexacorallia</taxon>
        <taxon>Actiniaria</taxon>
        <taxon>Edwardsiidae</taxon>
        <taxon>Nematostella</taxon>
    </lineage>
</organism>
<gene>
    <name evidence="6" type="ORF">NEMVEDRAFT_v1g239793</name>
</gene>
<keyword evidence="7" id="KW-1185">Reference proteome</keyword>
<dbReference type="PhylomeDB" id="A7RPJ5"/>
<evidence type="ECO:0000256" key="2">
    <source>
        <dbReference type="ARBA" id="ARBA00022729"/>
    </source>
</evidence>
<evidence type="ECO:0000259" key="5">
    <source>
        <dbReference type="Pfam" id="PF03024"/>
    </source>
</evidence>
<proteinExistence type="inferred from homology"/>
<dbReference type="InParanoid" id="A7RPJ5"/>
<keyword evidence="3" id="KW-1015">Disulfide bond</keyword>
<dbReference type="InterPro" id="IPR004269">
    <property type="entry name" value="Folate_rcpt"/>
</dbReference>